<feature type="region of interest" description="Disordered" evidence="8">
    <location>
        <begin position="827"/>
        <end position="857"/>
    </location>
</feature>
<feature type="region of interest" description="Disordered" evidence="8">
    <location>
        <begin position="1"/>
        <end position="185"/>
    </location>
</feature>
<feature type="compositionally biased region" description="Acidic residues" evidence="8">
    <location>
        <begin position="102"/>
        <end position="115"/>
    </location>
</feature>
<dbReference type="PANTHER" id="PTHR23329:SF1">
    <property type="entry name" value="TUFTELIN-INTERACTING PROTEIN 11"/>
    <property type="match status" value="1"/>
</dbReference>
<dbReference type="Pfam" id="PF07842">
    <property type="entry name" value="GCFC"/>
    <property type="match status" value="1"/>
</dbReference>
<keyword evidence="3" id="KW-0507">mRNA processing</keyword>
<dbReference type="InterPro" id="IPR022159">
    <property type="entry name" value="STIP/TFIP11_N"/>
</dbReference>
<protein>
    <submittedName>
        <fullName evidence="10">TFP11-domain-containing protein</fullName>
    </submittedName>
</protein>
<comment type="similarity">
    <text evidence="2">Belongs to the TFP11/STIP family.</text>
</comment>
<keyword evidence="4" id="KW-0747">Spliceosome</keyword>
<feature type="compositionally biased region" description="Low complexity" evidence="8">
    <location>
        <begin position="228"/>
        <end position="238"/>
    </location>
</feature>
<evidence type="ECO:0000256" key="8">
    <source>
        <dbReference type="SAM" id="MobiDB-lite"/>
    </source>
</evidence>
<evidence type="ECO:0000313" key="11">
    <source>
        <dbReference type="Proteomes" id="UP001174694"/>
    </source>
</evidence>
<reference evidence="10" key="1">
    <citation type="submission" date="2022-07" db="EMBL/GenBank/DDBJ databases">
        <title>Fungi with potential for degradation of polypropylene.</title>
        <authorList>
            <person name="Gostincar C."/>
        </authorList>
    </citation>
    <scope>NUCLEOTIDE SEQUENCE</scope>
    <source>
        <strain evidence="10">EXF-13308</strain>
    </source>
</reference>
<feature type="compositionally biased region" description="Basic residues" evidence="8">
    <location>
        <begin position="321"/>
        <end position="330"/>
    </location>
</feature>
<feature type="compositionally biased region" description="Basic and acidic residues" evidence="8">
    <location>
        <begin position="1"/>
        <end position="10"/>
    </location>
</feature>
<dbReference type="PROSITE" id="PS50174">
    <property type="entry name" value="G_PATCH"/>
    <property type="match status" value="1"/>
</dbReference>
<keyword evidence="11" id="KW-1185">Reference proteome</keyword>
<evidence type="ECO:0000259" key="9">
    <source>
        <dbReference type="PROSITE" id="PS50174"/>
    </source>
</evidence>
<feature type="compositionally biased region" description="Gly residues" evidence="8">
    <location>
        <begin position="150"/>
        <end position="165"/>
    </location>
</feature>
<feature type="coiled-coil region" evidence="7">
    <location>
        <begin position="426"/>
        <end position="460"/>
    </location>
</feature>
<dbReference type="InterPro" id="IPR045211">
    <property type="entry name" value="TFP11/STIP/Ntr1"/>
</dbReference>
<comment type="caution">
    <text evidence="10">The sequence shown here is derived from an EMBL/GenBank/DDBJ whole genome shotgun (WGS) entry which is preliminary data.</text>
</comment>
<proteinExistence type="inferred from homology"/>
<dbReference type="GO" id="GO:0071008">
    <property type="term" value="C:U2-type post-mRNA release spliceosomal complex"/>
    <property type="evidence" value="ECO:0007669"/>
    <property type="project" value="TreeGrafter"/>
</dbReference>
<dbReference type="InterPro" id="IPR022783">
    <property type="entry name" value="GCFC_dom"/>
</dbReference>
<feature type="region of interest" description="Disordered" evidence="8">
    <location>
        <begin position="199"/>
        <end position="242"/>
    </location>
</feature>
<dbReference type="GO" id="GO:0000390">
    <property type="term" value="P:spliceosomal complex disassembly"/>
    <property type="evidence" value="ECO:0007669"/>
    <property type="project" value="InterPro"/>
</dbReference>
<keyword evidence="5" id="KW-0508">mRNA splicing</keyword>
<organism evidence="10 11">
    <name type="scientific">Pleurostoma richardsiae</name>
    <dbReference type="NCBI Taxonomy" id="41990"/>
    <lineage>
        <taxon>Eukaryota</taxon>
        <taxon>Fungi</taxon>
        <taxon>Dikarya</taxon>
        <taxon>Ascomycota</taxon>
        <taxon>Pezizomycotina</taxon>
        <taxon>Sordariomycetes</taxon>
        <taxon>Sordariomycetidae</taxon>
        <taxon>Calosphaeriales</taxon>
        <taxon>Pleurostomataceae</taxon>
        <taxon>Pleurostoma</taxon>
    </lineage>
</organism>
<evidence type="ECO:0000256" key="2">
    <source>
        <dbReference type="ARBA" id="ARBA00010900"/>
    </source>
</evidence>
<dbReference type="GO" id="GO:0003676">
    <property type="term" value="F:nucleic acid binding"/>
    <property type="evidence" value="ECO:0007669"/>
    <property type="project" value="InterPro"/>
</dbReference>
<dbReference type="AlphaFoldDB" id="A0AA38RJP1"/>
<evidence type="ECO:0000256" key="4">
    <source>
        <dbReference type="ARBA" id="ARBA00022728"/>
    </source>
</evidence>
<dbReference type="SMART" id="SM00443">
    <property type="entry name" value="G_patch"/>
    <property type="match status" value="1"/>
</dbReference>
<dbReference type="InterPro" id="IPR000467">
    <property type="entry name" value="G_patch_dom"/>
</dbReference>
<feature type="region of interest" description="Disordered" evidence="8">
    <location>
        <begin position="286"/>
        <end position="353"/>
    </location>
</feature>
<name>A0AA38RJP1_9PEZI</name>
<accession>A0AA38RJP1</accession>
<dbReference type="EMBL" id="JANBVO010000010">
    <property type="protein sequence ID" value="KAJ9149335.1"/>
    <property type="molecule type" value="Genomic_DNA"/>
</dbReference>
<feature type="compositionally biased region" description="Acidic residues" evidence="8">
    <location>
        <begin position="136"/>
        <end position="149"/>
    </location>
</feature>
<dbReference type="Pfam" id="PF01585">
    <property type="entry name" value="G-patch"/>
    <property type="match status" value="1"/>
</dbReference>
<gene>
    <name evidence="10" type="ORF">NKR23_g4191</name>
</gene>
<comment type="subcellular location">
    <subcellularLocation>
        <location evidence="1">Nucleus</location>
    </subcellularLocation>
</comment>
<evidence type="ECO:0000256" key="6">
    <source>
        <dbReference type="ARBA" id="ARBA00023242"/>
    </source>
</evidence>
<sequence>MDRARFDPSKMKSFAAEYSSSDEDGEDDDDLLMPSTDPTANEFADFNPRKRRRTGRDAKESAALGIFGSESEDERPGQRWKRKTLRNKGVSFVSQGKKASDSEELEDGNDGEQGDGNEHERDEPSEPGTMKAHVADEDEDEEDEDDEDMGGVGLGFGAPSGGIGLGWAPPTRQQMPPHLASTPSKPAMKTRYDVATPLGQAFTPSSANDPVLKVRDEPTPTPQISRPSAFSGAKAGKSGKPKINAGSFGARMMAKMGYVEGQGLGKEGQGRNVIIEANLRPQNIGLGAVKEKTEQERQEEKRQAKLRGETIIDSDEEEKKKKAARKRRSLAGRLSSGGDSGATTPRRQKPKYMTLDEVKKAAPGLNIPDAFTPILDLSGPGKKMLTSSSGLMTPTSGATAETVEQAESRKLVRRAQNDFMAILEEWQGLQERKAFAELQLQQERQELDELQTGLDSHQATANIFNELADINSSLDDGSTLDQRWDRAISLLRKANDSITDLVVQAMRDEVTAITVAAIHPLFKEYLQAWDPLEDPNPRFAADLQSIRGMLGLDGSVKHHRRSVASPYEAMMYKLWLPQVSRAVREWNVRDSDKLLAVFEAWNPLLPGFIRAQLLEQDIIRKLDEAVAKWEPKRKKHQNLPHLWLFPWLQYLPHHHLDPKSATGLVADVKRKFRQLIDVWEFDRGVIPGLKQWKDILRPSRASDQWHPLVMNHVLPSMAHYLRKNFRVDPSGQEPYLPMLTGIFDWLDLVSPSMIAEVIVADVFPMWHDVLYQWLIMEDPNYEEIGQWFEWWQEQVLPPEIRELPSIVAEFDRGTAMIDEAITLGEDAKTQLAPPKKGPALETKKESQRHKQQRPAHAVPVITEPEKKASFRDVVEDWCQENDLQFIPERKKVHTEGPLYRITARADGKGGVLGYFKGDKLYVQTKDGAQEFAGEEEDWNRLMTLLL</sequence>
<feature type="compositionally biased region" description="Acidic residues" evidence="8">
    <location>
        <begin position="20"/>
        <end position="31"/>
    </location>
</feature>
<evidence type="ECO:0000313" key="10">
    <source>
        <dbReference type="EMBL" id="KAJ9149335.1"/>
    </source>
</evidence>
<evidence type="ECO:0000256" key="7">
    <source>
        <dbReference type="SAM" id="Coils"/>
    </source>
</evidence>
<feature type="domain" description="G-patch" evidence="9">
    <location>
        <begin position="245"/>
        <end position="291"/>
    </location>
</feature>
<feature type="compositionally biased region" description="Basic and acidic residues" evidence="8">
    <location>
        <begin position="289"/>
        <end position="310"/>
    </location>
</feature>
<keyword evidence="6" id="KW-0539">Nucleus</keyword>
<dbReference type="Proteomes" id="UP001174694">
    <property type="component" value="Unassembled WGS sequence"/>
</dbReference>
<dbReference type="PANTHER" id="PTHR23329">
    <property type="entry name" value="TUFTELIN-INTERACTING PROTEIN 11-RELATED"/>
    <property type="match status" value="1"/>
</dbReference>
<evidence type="ECO:0000256" key="1">
    <source>
        <dbReference type="ARBA" id="ARBA00004123"/>
    </source>
</evidence>
<keyword evidence="7" id="KW-0175">Coiled coil</keyword>
<evidence type="ECO:0000256" key="3">
    <source>
        <dbReference type="ARBA" id="ARBA00022664"/>
    </source>
</evidence>
<dbReference type="Pfam" id="PF12457">
    <property type="entry name" value="TIP_N"/>
    <property type="match status" value="1"/>
</dbReference>
<evidence type="ECO:0000256" key="5">
    <source>
        <dbReference type="ARBA" id="ARBA00023187"/>
    </source>
</evidence>